<evidence type="ECO:0000313" key="2">
    <source>
        <dbReference type="EMBL" id="CAD8130665.1"/>
    </source>
</evidence>
<reference evidence="2" key="1">
    <citation type="submission" date="2021-01" db="EMBL/GenBank/DDBJ databases">
        <authorList>
            <consortium name="Genoscope - CEA"/>
            <person name="William W."/>
        </authorList>
    </citation>
    <scope>NUCLEOTIDE SEQUENCE</scope>
</reference>
<gene>
    <name evidence="2" type="ORF">PSON_ATCC_30995.1.T3130002</name>
</gene>
<dbReference type="EMBL" id="CAJJDN010000313">
    <property type="protein sequence ID" value="CAD8130665.1"/>
    <property type="molecule type" value="Genomic_DNA"/>
</dbReference>
<evidence type="ECO:0000313" key="3">
    <source>
        <dbReference type="Proteomes" id="UP000692954"/>
    </source>
</evidence>
<dbReference type="OrthoDB" id="8883818at2759"/>
<accession>A0A8S1RUH9</accession>
<protein>
    <submittedName>
        <fullName evidence="2">Uncharacterized protein</fullName>
    </submittedName>
</protein>
<dbReference type="AlphaFoldDB" id="A0A8S1RUH9"/>
<proteinExistence type="predicted"/>
<sequence length="334" mass="38956">MTDISIKLADPIYSIKLIDNSIKQTIECYAISFNSSGSLMISASNQDIKVWNFAQGRLKEITTLKEHTNTIFCLQFSQKSNSFISADNVNSIRCWKQINEKEWKSSNQKQTNQIYCLILNQSENELVSGGKEYSIKIWQIDFKKNKLSYLYSLDKHTNYVSGLSFNKSENMLVSCGYDNQIIIWKKDNKQKWLFDYVVTQPVQVSGCRLCFINDNQFIWLTGNQVSKDCISMFELKDGTYQENLDKEVKLIKNDKTWDLNLYPIFYNKEKSLMVIKHKLHVYIIKISNNGQLNIITQIEYESTYIFGALSNDGRYLVTWNKAGQKYDTYEILIN</sequence>
<dbReference type="GO" id="GO:0016226">
    <property type="term" value="P:iron-sulfur cluster assembly"/>
    <property type="evidence" value="ECO:0007669"/>
    <property type="project" value="TreeGrafter"/>
</dbReference>
<dbReference type="GO" id="GO:0097361">
    <property type="term" value="C:cytosolic [4Fe-4S] assembly targeting complex"/>
    <property type="evidence" value="ECO:0007669"/>
    <property type="project" value="TreeGrafter"/>
</dbReference>
<name>A0A8S1RUH9_9CILI</name>
<keyword evidence="1" id="KW-0853">WD repeat</keyword>
<evidence type="ECO:0000256" key="1">
    <source>
        <dbReference type="PROSITE-ProRule" id="PRU00221"/>
    </source>
</evidence>
<dbReference type="Proteomes" id="UP000692954">
    <property type="component" value="Unassembled WGS sequence"/>
</dbReference>
<dbReference type="SMART" id="SM00320">
    <property type="entry name" value="WD40"/>
    <property type="match status" value="4"/>
</dbReference>
<dbReference type="PROSITE" id="PS50294">
    <property type="entry name" value="WD_REPEATS_REGION"/>
    <property type="match status" value="1"/>
</dbReference>
<dbReference type="PANTHER" id="PTHR19920:SF0">
    <property type="entry name" value="CYTOSOLIC IRON-SULFUR PROTEIN ASSEMBLY PROTEIN CIAO1-RELATED"/>
    <property type="match status" value="1"/>
</dbReference>
<comment type="caution">
    <text evidence="2">The sequence shown here is derived from an EMBL/GenBank/DDBJ whole genome shotgun (WGS) entry which is preliminary data.</text>
</comment>
<keyword evidence="3" id="KW-1185">Reference proteome</keyword>
<feature type="repeat" description="WD" evidence="1">
    <location>
        <begin position="153"/>
        <end position="185"/>
    </location>
</feature>
<organism evidence="2 3">
    <name type="scientific">Paramecium sonneborni</name>
    <dbReference type="NCBI Taxonomy" id="65129"/>
    <lineage>
        <taxon>Eukaryota</taxon>
        <taxon>Sar</taxon>
        <taxon>Alveolata</taxon>
        <taxon>Ciliophora</taxon>
        <taxon>Intramacronucleata</taxon>
        <taxon>Oligohymenophorea</taxon>
        <taxon>Peniculida</taxon>
        <taxon>Parameciidae</taxon>
        <taxon>Paramecium</taxon>
    </lineage>
</organism>
<dbReference type="PROSITE" id="PS50082">
    <property type="entry name" value="WD_REPEATS_2"/>
    <property type="match status" value="3"/>
</dbReference>
<dbReference type="InterPro" id="IPR001680">
    <property type="entry name" value="WD40_rpt"/>
</dbReference>
<dbReference type="Pfam" id="PF00400">
    <property type="entry name" value="WD40"/>
    <property type="match status" value="3"/>
</dbReference>
<dbReference type="PANTHER" id="PTHR19920">
    <property type="entry name" value="WD40 PROTEIN CIAO1"/>
    <property type="match status" value="1"/>
</dbReference>
<feature type="repeat" description="WD" evidence="1">
    <location>
        <begin position="64"/>
        <end position="96"/>
    </location>
</feature>
<feature type="repeat" description="WD" evidence="1">
    <location>
        <begin position="107"/>
        <end position="148"/>
    </location>
</feature>